<evidence type="ECO:0000313" key="4">
    <source>
        <dbReference type="Proteomes" id="UP000623678"/>
    </source>
</evidence>
<dbReference type="PROSITE" id="PS51257">
    <property type="entry name" value="PROKAR_LIPOPROTEIN"/>
    <property type="match status" value="1"/>
</dbReference>
<evidence type="ECO:0000256" key="2">
    <source>
        <dbReference type="SAM" id="SignalP"/>
    </source>
</evidence>
<dbReference type="PANTHER" id="PTHR43649">
    <property type="entry name" value="ARABINOSE-BINDING PROTEIN-RELATED"/>
    <property type="match status" value="1"/>
</dbReference>
<dbReference type="SUPFAM" id="SSF53850">
    <property type="entry name" value="Periplasmic binding protein-like II"/>
    <property type="match status" value="1"/>
</dbReference>
<dbReference type="Proteomes" id="UP000623678">
    <property type="component" value="Unassembled WGS sequence"/>
</dbReference>
<proteinExistence type="predicted"/>
<feature type="compositionally biased region" description="Low complexity" evidence="1">
    <location>
        <begin position="25"/>
        <end position="43"/>
    </location>
</feature>
<reference evidence="3" key="1">
    <citation type="submission" date="2020-08" db="EMBL/GenBank/DDBJ databases">
        <title>Genome public.</title>
        <authorList>
            <person name="Liu C."/>
            <person name="Sun Q."/>
        </authorList>
    </citation>
    <scope>NUCLEOTIDE SEQUENCE</scope>
    <source>
        <strain evidence="3">NSJ-64</strain>
    </source>
</reference>
<dbReference type="Gene3D" id="3.40.190.10">
    <property type="entry name" value="Periplasmic binding protein-like II"/>
    <property type="match status" value="1"/>
</dbReference>
<organism evidence="3 4">
    <name type="scientific">Youxingia wuxianensis</name>
    <dbReference type="NCBI Taxonomy" id="2763678"/>
    <lineage>
        <taxon>Bacteria</taxon>
        <taxon>Bacillati</taxon>
        <taxon>Bacillota</taxon>
        <taxon>Clostridia</taxon>
        <taxon>Eubacteriales</taxon>
        <taxon>Oscillospiraceae</taxon>
        <taxon>Youxingia</taxon>
    </lineage>
</organism>
<evidence type="ECO:0000313" key="3">
    <source>
        <dbReference type="EMBL" id="MBC8585689.1"/>
    </source>
</evidence>
<evidence type="ECO:0000256" key="1">
    <source>
        <dbReference type="SAM" id="MobiDB-lite"/>
    </source>
</evidence>
<dbReference type="InterPro" id="IPR050490">
    <property type="entry name" value="Bact_solute-bd_prot1"/>
</dbReference>
<protein>
    <submittedName>
        <fullName evidence="3">Sugar ABC transporter substrate-binding protein</fullName>
    </submittedName>
</protein>
<comment type="caution">
    <text evidence="3">The sequence shown here is derived from an EMBL/GenBank/DDBJ whole genome shotgun (WGS) entry which is preliminary data.</text>
</comment>
<name>A0A926IH97_9FIRM</name>
<dbReference type="PANTHER" id="PTHR43649:SF12">
    <property type="entry name" value="DIACETYLCHITOBIOSE BINDING PROTEIN DASA"/>
    <property type="match status" value="1"/>
</dbReference>
<dbReference type="Pfam" id="PF13416">
    <property type="entry name" value="SBP_bac_8"/>
    <property type="match status" value="1"/>
</dbReference>
<accession>A0A926IH97</accession>
<keyword evidence="4" id="KW-1185">Reference proteome</keyword>
<dbReference type="AlphaFoldDB" id="A0A926IH97"/>
<keyword evidence="2" id="KW-0732">Signal</keyword>
<dbReference type="EMBL" id="JACRTD010000006">
    <property type="protein sequence ID" value="MBC8585689.1"/>
    <property type="molecule type" value="Genomic_DNA"/>
</dbReference>
<gene>
    <name evidence="3" type="ORF">H8705_08845</name>
</gene>
<dbReference type="CDD" id="cd13585">
    <property type="entry name" value="PBP2_TMBP_like"/>
    <property type="match status" value="1"/>
</dbReference>
<dbReference type="InterPro" id="IPR006059">
    <property type="entry name" value="SBP"/>
</dbReference>
<feature type="region of interest" description="Disordered" evidence="1">
    <location>
        <begin position="25"/>
        <end position="48"/>
    </location>
</feature>
<feature type="signal peptide" evidence="2">
    <location>
        <begin position="1"/>
        <end position="19"/>
    </location>
</feature>
<feature type="chain" id="PRO_5039729608" evidence="2">
    <location>
        <begin position="20"/>
        <end position="431"/>
    </location>
</feature>
<sequence>MKKILALVLALVLCLSLLAGCSNNSTDTPSEDSAPASDAAPADDTGDGEEYPPVTITHWFWPDSDRHIEIFQSMVDDFNATNGKNITVVAEVHPWDGGQYSEDLFTAAMGGGAPDTAGFKLTSTPLFVANNLLEPLDSYIDAWEKKDDIDPDLLNTLRGVTNDGNLYLMPWNTQVLYVYYRPSMFEAAGIEVPTTYEEFLEACKLCTRDGVYGYGMRGGKGGQEPWGSFIHARGGSFEDLTTPESIQGMQDFIDLFQNGYCPPSAPNDGFNEIMANFQSGVNAMTIQHIGSYTNMVEALGDDVDAFPFPNSPDGRWTSMGDTETVMFADCENKEAAFEWIAYLAAGKGQFTWCTETGNVPVSLSVRETPEIQENKFMKVSIEGAPFAGILPVLDTTTEWINNVWPATVQQALLGEITAEEACKKLQEELYK</sequence>